<reference evidence="2" key="1">
    <citation type="submission" date="2021-03" db="EMBL/GenBank/DDBJ databases">
        <title>Draft genome sequence of rust myrtle Austropuccinia psidii MF-1, a brazilian biotype.</title>
        <authorList>
            <person name="Quecine M.C."/>
            <person name="Pachon D.M.R."/>
            <person name="Bonatelli M.L."/>
            <person name="Correr F.H."/>
            <person name="Franceschini L.M."/>
            <person name="Leite T.F."/>
            <person name="Margarido G.R.A."/>
            <person name="Almeida C.A."/>
            <person name="Ferrarezi J.A."/>
            <person name="Labate C.A."/>
        </authorList>
    </citation>
    <scope>NUCLEOTIDE SEQUENCE</scope>
    <source>
        <strain evidence="2">MF-1</strain>
    </source>
</reference>
<keyword evidence="1" id="KW-1133">Transmembrane helix</keyword>
<evidence type="ECO:0000313" key="3">
    <source>
        <dbReference type="Proteomes" id="UP000765509"/>
    </source>
</evidence>
<dbReference type="Proteomes" id="UP000765509">
    <property type="component" value="Unassembled WGS sequence"/>
</dbReference>
<keyword evidence="1" id="KW-0472">Membrane</keyword>
<keyword evidence="3" id="KW-1185">Reference proteome</keyword>
<evidence type="ECO:0000256" key="1">
    <source>
        <dbReference type="SAM" id="Phobius"/>
    </source>
</evidence>
<dbReference type="EMBL" id="AVOT02000542">
    <property type="protein sequence ID" value="MBW0463405.1"/>
    <property type="molecule type" value="Genomic_DNA"/>
</dbReference>
<sequence length="154" mass="17302">MRAEHSSLDSFDLSPSSLYSHVLSSTLPRATRSQKMLSQYLLHKDILLRATLILGLLPWVLAIQFSTIPKPSLMGYEQAGAYLWAKPPSQPVNPTNPLPDTITPPKPAQFNWDSISKKENVTCSLSYGAFDYKYDDSVCGFYCFVCFPERFSLS</sequence>
<name>A0A9Q3GDJ7_9BASI</name>
<gene>
    <name evidence="2" type="ORF">O181_003120</name>
</gene>
<proteinExistence type="predicted"/>
<comment type="caution">
    <text evidence="2">The sequence shown here is derived from an EMBL/GenBank/DDBJ whole genome shotgun (WGS) entry which is preliminary data.</text>
</comment>
<protein>
    <submittedName>
        <fullName evidence="2">Uncharacterized protein</fullName>
    </submittedName>
</protein>
<feature type="transmembrane region" description="Helical" evidence="1">
    <location>
        <begin position="46"/>
        <end position="65"/>
    </location>
</feature>
<evidence type="ECO:0000313" key="2">
    <source>
        <dbReference type="EMBL" id="MBW0463405.1"/>
    </source>
</evidence>
<keyword evidence="1" id="KW-0812">Transmembrane</keyword>
<accession>A0A9Q3GDJ7</accession>
<dbReference type="AlphaFoldDB" id="A0A9Q3GDJ7"/>
<organism evidence="2 3">
    <name type="scientific">Austropuccinia psidii MF-1</name>
    <dbReference type="NCBI Taxonomy" id="1389203"/>
    <lineage>
        <taxon>Eukaryota</taxon>
        <taxon>Fungi</taxon>
        <taxon>Dikarya</taxon>
        <taxon>Basidiomycota</taxon>
        <taxon>Pucciniomycotina</taxon>
        <taxon>Pucciniomycetes</taxon>
        <taxon>Pucciniales</taxon>
        <taxon>Sphaerophragmiaceae</taxon>
        <taxon>Austropuccinia</taxon>
    </lineage>
</organism>